<dbReference type="PANTHER" id="PTHR47216">
    <property type="match status" value="1"/>
</dbReference>
<dbReference type="InterPro" id="IPR029021">
    <property type="entry name" value="Prot-tyrosine_phosphatase-like"/>
</dbReference>
<evidence type="ECO:0000259" key="2">
    <source>
        <dbReference type="PROSITE" id="PS50056"/>
    </source>
</evidence>
<accession>A0A4U5R2G1</accession>
<reference evidence="3" key="1">
    <citation type="submission" date="2018-10" db="EMBL/GenBank/DDBJ databases">
        <title>Population genomic analysis revealed the cold adaptation of white poplar.</title>
        <authorList>
            <person name="Liu Y.-J."/>
        </authorList>
    </citation>
    <scope>NUCLEOTIDE SEQUENCE [LARGE SCALE GENOMIC DNA]</scope>
    <source>
        <strain evidence="3">PAL-ZL1</strain>
    </source>
</reference>
<dbReference type="AlphaFoldDB" id="A0A4U5R2G1"/>
<sequence>MKYVKLHKCRLDQDELLFPSSESGDRRGTICDQEGGQKIHKVTARLVEAMQRVIVAGDQWQKKKQPANGIGIGGDQIKKFDGTSNTGIKPKDGCRFTSGEEPYNEICEGVYVGGWPYSVDKLPPGNPAIIDCTCEFPRKEEFKGHSYLCLPTWDTRAPQPGEIESAVKWACRKRAQNRPVFIHCAYGHGRSVAVMSALLVALGVVEDWKKAEQFIRERRPCISMNSVHYNALEEWSKHRLSTPKGNEVNTSSAILSTASGRSRYDRPKNRSD</sequence>
<dbReference type="SMART" id="SM00195">
    <property type="entry name" value="DSPc"/>
    <property type="match status" value="1"/>
</dbReference>
<dbReference type="InterPro" id="IPR000387">
    <property type="entry name" value="Tyr_Pase_dom"/>
</dbReference>
<dbReference type="PROSITE" id="PS50056">
    <property type="entry name" value="TYR_PHOSPHATASE_2"/>
    <property type="match status" value="1"/>
</dbReference>
<gene>
    <name evidence="3" type="ORF">D5086_0000019200</name>
</gene>
<dbReference type="GO" id="GO:0016791">
    <property type="term" value="F:phosphatase activity"/>
    <property type="evidence" value="ECO:0007669"/>
    <property type="project" value="UniProtKB-ARBA"/>
</dbReference>
<dbReference type="InterPro" id="IPR000340">
    <property type="entry name" value="Dual-sp_phosphatase_cat-dom"/>
</dbReference>
<dbReference type="Pfam" id="PF00782">
    <property type="entry name" value="DSPc"/>
    <property type="match status" value="1"/>
</dbReference>
<feature type="compositionally biased region" description="Polar residues" evidence="1">
    <location>
        <begin position="243"/>
        <end position="260"/>
    </location>
</feature>
<dbReference type="EMBL" id="RCHU01000045">
    <property type="protein sequence ID" value="TKS17089.1"/>
    <property type="molecule type" value="Genomic_DNA"/>
</dbReference>
<feature type="domain" description="Tyrosine specific protein phosphatases" evidence="2">
    <location>
        <begin position="161"/>
        <end position="230"/>
    </location>
</feature>
<feature type="compositionally biased region" description="Basic and acidic residues" evidence="1">
    <location>
        <begin position="262"/>
        <end position="272"/>
    </location>
</feature>
<name>A0A4U5R2G1_POPAL</name>
<evidence type="ECO:0000313" key="3">
    <source>
        <dbReference type="EMBL" id="TKS17089.1"/>
    </source>
</evidence>
<feature type="region of interest" description="Disordered" evidence="1">
    <location>
        <begin position="240"/>
        <end position="272"/>
    </location>
</feature>
<dbReference type="STRING" id="43335.A0A4U5R2G1"/>
<organism evidence="3">
    <name type="scientific">Populus alba</name>
    <name type="common">White poplar</name>
    <dbReference type="NCBI Taxonomy" id="43335"/>
    <lineage>
        <taxon>Eukaryota</taxon>
        <taxon>Viridiplantae</taxon>
        <taxon>Streptophyta</taxon>
        <taxon>Embryophyta</taxon>
        <taxon>Tracheophyta</taxon>
        <taxon>Spermatophyta</taxon>
        <taxon>Magnoliopsida</taxon>
        <taxon>eudicotyledons</taxon>
        <taxon>Gunneridae</taxon>
        <taxon>Pentapetalae</taxon>
        <taxon>rosids</taxon>
        <taxon>fabids</taxon>
        <taxon>Malpighiales</taxon>
        <taxon>Salicaceae</taxon>
        <taxon>Saliceae</taxon>
        <taxon>Populus</taxon>
    </lineage>
</organism>
<dbReference type="CDD" id="cd14527">
    <property type="entry name" value="DSP_bac"/>
    <property type="match status" value="1"/>
</dbReference>
<proteinExistence type="predicted"/>
<evidence type="ECO:0000256" key="1">
    <source>
        <dbReference type="SAM" id="MobiDB-lite"/>
    </source>
</evidence>
<dbReference type="SUPFAM" id="SSF52799">
    <property type="entry name" value="(Phosphotyrosine protein) phosphatases II"/>
    <property type="match status" value="1"/>
</dbReference>
<protein>
    <recommendedName>
        <fullName evidence="2">Tyrosine specific protein phosphatases domain-containing protein</fullName>
    </recommendedName>
</protein>
<dbReference type="InterPro" id="IPR020422">
    <property type="entry name" value="TYR_PHOSPHATASE_DUAL_dom"/>
</dbReference>
<dbReference type="Gene3D" id="3.90.190.10">
    <property type="entry name" value="Protein tyrosine phosphatase superfamily"/>
    <property type="match status" value="1"/>
</dbReference>
<comment type="caution">
    <text evidence="3">The sequence shown here is derived from an EMBL/GenBank/DDBJ whole genome shotgun (WGS) entry which is preliminary data.</text>
</comment>
<dbReference type="PANTHER" id="PTHR47216:SF4">
    <property type="entry name" value="OS01G0859400 PROTEIN"/>
    <property type="match status" value="1"/>
</dbReference>